<gene>
    <name evidence="3" type="ORF">NS365_11860</name>
</gene>
<evidence type="ECO:0000256" key="1">
    <source>
        <dbReference type="SAM" id="MobiDB-lite"/>
    </source>
</evidence>
<organism evidence="3 4">
    <name type="scientific">Aureimonas ureilytica</name>
    <dbReference type="NCBI Taxonomy" id="401562"/>
    <lineage>
        <taxon>Bacteria</taxon>
        <taxon>Pseudomonadati</taxon>
        <taxon>Pseudomonadota</taxon>
        <taxon>Alphaproteobacteria</taxon>
        <taxon>Hyphomicrobiales</taxon>
        <taxon>Aurantimonadaceae</taxon>
        <taxon>Aureimonas</taxon>
    </lineage>
</organism>
<reference evidence="3 4" key="1">
    <citation type="journal article" date="2016" name="Front. Microbiol.">
        <title>Genomic Resource of Rice Seed Associated Bacteria.</title>
        <authorList>
            <person name="Midha S."/>
            <person name="Bansal K."/>
            <person name="Sharma S."/>
            <person name="Kumar N."/>
            <person name="Patil P.P."/>
            <person name="Chaudhry V."/>
            <person name="Patil P.B."/>
        </authorList>
    </citation>
    <scope>NUCLEOTIDE SEQUENCE [LARGE SCALE GENOMIC DNA]</scope>
    <source>
        <strain evidence="3 4">NS365</strain>
    </source>
</reference>
<dbReference type="Proteomes" id="UP000078529">
    <property type="component" value="Unassembled WGS sequence"/>
</dbReference>
<feature type="region of interest" description="Disordered" evidence="1">
    <location>
        <begin position="96"/>
        <end position="135"/>
    </location>
</feature>
<dbReference type="RefSeq" id="WP_058600496.1">
    <property type="nucleotide sequence ID" value="NZ_LDQA01000025.1"/>
</dbReference>
<protein>
    <recommendedName>
        <fullName evidence="2">DUF2293 domain-containing protein</fullName>
    </recommendedName>
</protein>
<dbReference type="PATRIC" id="fig|401562.4.peg.2144"/>
<evidence type="ECO:0000313" key="3">
    <source>
        <dbReference type="EMBL" id="KTR05423.1"/>
    </source>
</evidence>
<keyword evidence="4" id="KW-1185">Reference proteome</keyword>
<evidence type="ECO:0000259" key="2">
    <source>
        <dbReference type="Pfam" id="PF10056"/>
    </source>
</evidence>
<feature type="domain" description="DUF2293" evidence="2">
    <location>
        <begin position="13"/>
        <end position="90"/>
    </location>
</feature>
<dbReference type="InterPro" id="IPR018744">
    <property type="entry name" value="DUF2293"/>
</dbReference>
<dbReference type="AlphaFoldDB" id="A0A175RPW0"/>
<feature type="compositionally biased region" description="Acidic residues" evidence="1">
    <location>
        <begin position="98"/>
        <end position="118"/>
    </location>
</feature>
<comment type="caution">
    <text evidence="3">The sequence shown here is derived from an EMBL/GenBank/DDBJ whole genome shotgun (WGS) entry which is preliminary data.</text>
</comment>
<sequence length="135" mass="15215">MATERQKSIARNLTLLIPRVPYLDAEAIRTAAGSRHMKSLSPASAVWLATLAHIRHQHTDYDELRDEGYEKDEARFFVVEAINEVLDRWGATRHLVSEADEDEGWDDKDGEPQEDASEDASPPLPPKARPRPDAD</sequence>
<proteinExistence type="predicted"/>
<dbReference type="Pfam" id="PF10056">
    <property type="entry name" value="DUF2293"/>
    <property type="match status" value="1"/>
</dbReference>
<accession>A0A175RPW0</accession>
<evidence type="ECO:0000313" key="4">
    <source>
        <dbReference type="Proteomes" id="UP000078529"/>
    </source>
</evidence>
<name>A0A175RPW0_9HYPH</name>
<dbReference type="EMBL" id="LDQA01000025">
    <property type="protein sequence ID" value="KTR05423.1"/>
    <property type="molecule type" value="Genomic_DNA"/>
</dbReference>